<sequence length="420" mass="44814">MGCAVTGLVVVLTAALSACGTGPLKKEVTLKLVAAEHGDRFGNSSKRYWDQLASRYSLKHPGVTVDVDVYAWDEVDEKVASLVRSGNAPDVAQIGGSFAGYARGEKLYSADEVLSTPTQAAFVPSMAQAGTVGRVQYGLPFAANTRALFYNKKLFEKAGIKKPPKTWAELREDAAKLKDAGVKVPYALPLGTEDAEAETLNWMLSGGGGYTDDAGGYTLDSPKNTATFTWLRDELVGKGLTNPDPAGTDRKDAYDAFTRGEVGMLNGHPTLMELALENGIESGIAPLPGKDGPTEATTGVADWLVAFKQRAHREEVRGFLDFVYGEKNVLSFASGYDLLPVTVPASETMRDEAAHKDVWPFLDQLDTAVFYPVGKASWGPTVRELKLTAGEAVADDGSPSKVLSRIQRTATDAEAAAGEP</sequence>
<dbReference type="PROSITE" id="PS01037">
    <property type="entry name" value="SBP_BACTERIAL_1"/>
    <property type="match status" value="1"/>
</dbReference>
<keyword evidence="3" id="KW-0732">Signal</keyword>
<dbReference type="AlphaFoldDB" id="A0A8T4IP36"/>
<comment type="caution">
    <text evidence="4">The sequence shown here is derived from an EMBL/GenBank/DDBJ whole genome shotgun (WGS) entry which is preliminary data.</text>
</comment>
<evidence type="ECO:0000256" key="2">
    <source>
        <dbReference type="ARBA" id="ARBA00022448"/>
    </source>
</evidence>
<evidence type="ECO:0000256" key="1">
    <source>
        <dbReference type="ARBA" id="ARBA00008520"/>
    </source>
</evidence>
<dbReference type="PANTHER" id="PTHR43649">
    <property type="entry name" value="ARABINOSE-BINDING PROTEIN-RELATED"/>
    <property type="match status" value="1"/>
</dbReference>
<evidence type="ECO:0000313" key="4">
    <source>
        <dbReference type="EMBL" id="MBR7673052.1"/>
    </source>
</evidence>
<keyword evidence="2" id="KW-0813">Transport</keyword>
<comment type="similarity">
    <text evidence="1">Belongs to the bacterial solute-binding protein 1 family.</text>
</comment>
<dbReference type="EMBL" id="JAGSMN010000160">
    <property type="protein sequence ID" value="MBR7673052.1"/>
    <property type="molecule type" value="Genomic_DNA"/>
</dbReference>
<dbReference type="Gene3D" id="3.40.190.10">
    <property type="entry name" value="Periplasmic binding protein-like II"/>
    <property type="match status" value="1"/>
</dbReference>
<dbReference type="PANTHER" id="PTHR43649:SF30">
    <property type="entry name" value="ABC TRANSPORTER SUBSTRATE-BINDING PROTEIN"/>
    <property type="match status" value="1"/>
</dbReference>
<evidence type="ECO:0000256" key="3">
    <source>
        <dbReference type="ARBA" id="ARBA00022729"/>
    </source>
</evidence>
<reference evidence="4" key="1">
    <citation type="submission" date="2021-04" db="EMBL/GenBank/DDBJ databases">
        <title>Sequencing of actinobacteria type strains.</title>
        <authorList>
            <person name="Nguyen G.-S."/>
            <person name="Wentzel A."/>
        </authorList>
    </citation>
    <scope>NUCLEOTIDE SEQUENCE</scope>
    <source>
        <strain evidence="4">DSM 42095</strain>
    </source>
</reference>
<keyword evidence="5" id="KW-1185">Reference proteome</keyword>
<gene>
    <name evidence="4" type="ORF">KDA82_08490</name>
</gene>
<evidence type="ECO:0000313" key="5">
    <source>
        <dbReference type="Proteomes" id="UP000675554"/>
    </source>
</evidence>
<dbReference type="Proteomes" id="UP000675554">
    <property type="component" value="Unassembled WGS sequence"/>
</dbReference>
<organism evidence="4 5">
    <name type="scientific">Streptomyces daliensis</name>
    <dbReference type="NCBI Taxonomy" id="299421"/>
    <lineage>
        <taxon>Bacteria</taxon>
        <taxon>Bacillati</taxon>
        <taxon>Actinomycetota</taxon>
        <taxon>Actinomycetes</taxon>
        <taxon>Kitasatosporales</taxon>
        <taxon>Streptomycetaceae</taxon>
        <taxon>Streptomyces</taxon>
    </lineage>
</organism>
<name>A0A8T4IP36_9ACTN</name>
<dbReference type="GO" id="GO:0055085">
    <property type="term" value="P:transmembrane transport"/>
    <property type="evidence" value="ECO:0007669"/>
    <property type="project" value="InterPro"/>
</dbReference>
<dbReference type="InterPro" id="IPR006059">
    <property type="entry name" value="SBP"/>
</dbReference>
<dbReference type="InterPro" id="IPR050490">
    <property type="entry name" value="Bact_solute-bd_prot1"/>
</dbReference>
<protein>
    <submittedName>
        <fullName evidence="4">Extracellular solute-binding protein</fullName>
    </submittedName>
</protein>
<proteinExistence type="inferred from homology"/>
<dbReference type="Pfam" id="PF01547">
    <property type="entry name" value="SBP_bac_1"/>
    <property type="match status" value="1"/>
</dbReference>
<dbReference type="SUPFAM" id="SSF53850">
    <property type="entry name" value="Periplasmic binding protein-like II"/>
    <property type="match status" value="1"/>
</dbReference>
<dbReference type="InterPro" id="IPR006061">
    <property type="entry name" value="SBP_1_CS"/>
</dbReference>
<accession>A0A8T4IP36</accession>